<reference evidence="6" key="1">
    <citation type="journal article" date="2016" name="Proc. Natl. Acad. Sci. U.S.A.">
        <title>Lipid metabolic changes in an early divergent fungus govern the establishment of a mutualistic symbiosis with endobacteria.</title>
        <authorList>
            <person name="Lastovetsky O.A."/>
            <person name="Gaspar M.L."/>
            <person name="Mondo S.J."/>
            <person name="LaButti K.M."/>
            <person name="Sandor L."/>
            <person name="Grigoriev I.V."/>
            <person name="Henry S.A."/>
            <person name="Pawlowska T.E."/>
        </authorList>
    </citation>
    <scope>NUCLEOTIDE SEQUENCE [LARGE SCALE GENOMIC DNA]</scope>
    <source>
        <strain evidence="6">ATCC 52814</strain>
    </source>
</reference>
<comment type="similarity">
    <text evidence="1">Belongs to the eukaryotic ribosomal protein eL28 family.</text>
</comment>
<proteinExistence type="inferred from homology"/>
<dbReference type="EMBL" id="KV921878">
    <property type="protein sequence ID" value="ORE09211.1"/>
    <property type="molecule type" value="Genomic_DNA"/>
</dbReference>
<dbReference type="AlphaFoldDB" id="A0A1X0RBA4"/>
<dbReference type="Proteomes" id="UP000242414">
    <property type="component" value="Unassembled WGS sequence"/>
</dbReference>
<dbReference type="Gene3D" id="3.30.390.110">
    <property type="match status" value="1"/>
</dbReference>
<gene>
    <name evidence="6" type="ORF">BCV72DRAFT_68751</name>
</gene>
<protein>
    <submittedName>
        <fullName evidence="6">Ribosomal protein L28e</fullName>
    </submittedName>
</protein>
<dbReference type="Pfam" id="PF01778">
    <property type="entry name" value="Ribosomal_L28e"/>
    <property type="match status" value="1"/>
</dbReference>
<evidence type="ECO:0000256" key="3">
    <source>
        <dbReference type="ARBA" id="ARBA00023274"/>
    </source>
</evidence>
<name>A0A1X0RBA4_RHIZD</name>
<sequence>MSAELVWAIVKNNNSFLVKRDNAQFSSEPGNLTNLNSFKYSGIANYKNVTIQPAARGVRVTLHKAKKEQLPAKSTNTVVIAKTRRQTAKSVANLIARANKYRPDLRAAALARASAIISSQQPKKTPKAREAKGVRAQKKN</sequence>
<dbReference type="GO" id="GO:1990904">
    <property type="term" value="C:ribonucleoprotein complex"/>
    <property type="evidence" value="ECO:0007669"/>
    <property type="project" value="UniProtKB-KW"/>
</dbReference>
<dbReference type="OrthoDB" id="338850at2759"/>
<evidence type="ECO:0000256" key="4">
    <source>
        <dbReference type="SAM" id="MobiDB-lite"/>
    </source>
</evidence>
<organism evidence="6">
    <name type="scientific">Rhizopus microsporus var. microsporus</name>
    <dbReference type="NCBI Taxonomy" id="86635"/>
    <lineage>
        <taxon>Eukaryota</taxon>
        <taxon>Fungi</taxon>
        <taxon>Fungi incertae sedis</taxon>
        <taxon>Mucoromycota</taxon>
        <taxon>Mucoromycotina</taxon>
        <taxon>Mucoromycetes</taxon>
        <taxon>Mucorales</taxon>
        <taxon>Mucorineae</taxon>
        <taxon>Rhizopodaceae</taxon>
        <taxon>Rhizopus</taxon>
    </lineage>
</organism>
<accession>A0A1X0RBA4</accession>
<dbReference type="GO" id="GO:0006412">
    <property type="term" value="P:translation"/>
    <property type="evidence" value="ECO:0007669"/>
    <property type="project" value="InterPro"/>
</dbReference>
<dbReference type="FunFam" id="3.30.390.110:FF:000002">
    <property type="entry name" value="60S ribosomal protein L28"/>
    <property type="match status" value="1"/>
</dbReference>
<dbReference type="InterPro" id="IPR029004">
    <property type="entry name" value="Ribosomal_eL28/Mak16"/>
</dbReference>
<dbReference type="GO" id="GO:0003735">
    <property type="term" value="F:structural constituent of ribosome"/>
    <property type="evidence" value="ECO:0007669"/>
    <property type="project" value="InterPro"/>
</dbReference>
<dbReference type="PANTHER" id="PTHR10544">
    <property type="entry name" value="60S RIBOSOMAL PROTEIN L28"/>
    <property type="match status" value="1"/>
</dbReference>
<dbReference type="InterPro" id="IPR002672">
    <property type="entry name" value="Ribosomal_eL28"/>
</dbReference>
<evidence type="ECO:0000256" key="1">
    <source>
        <dbReference type="ARBA" id="ARBA00007926"/>
    </source>
</evidence>
<feature type="domain" description="Ribosomal eL28/Mak16" evidence="5">
    <location>
        <begin position="5"/>
        <end position="118"/>
    </location>
</feature>
<keyword evidence="3" id="KW-0687">Ribonucleoprotein</keyword>
<dbReference type="VEuPathDB" id="FungiDB:BCV72DRAFT_68751"/>
<evidence type="ECO:0000313" key="6">
    <source>
        <dbReference type="EMBL" id="ORE09211.1"/>
    </source>
</evidence>
<keyword evidence="2 6" id="KW-0689">Ribosomal protein</keyword>
<evidence type="ECO:0000259" key="5">
    <source>
        <dbReference type="Pfam" id="PF01778"/>
    </source>
</evidence>
<feature type="region of interest" description="Disordered" evidence="4">
    <location>
        <begin position="115"/>
        <end position="140"/>
    </location>
</feature>
<dbReference type="GO" id="GO:0005840">
    <property type="term" value="C:ribosome"/>
    <property type="evidence" value="ECO:0007669"/>
    <property type="project" value="UniProtKB-KW"/>
</dbReference>
<evidence type="ECO:0000256" key="2">
    <source>
        <dbReference type="ARBA" id="ARBA00022980"/>
    </source>
</evidence>